<dbReference type="Proteomes" id="UP000237631">
    <property type="component" value="Unassembled WGS sequence"/>
</dbReference>
<reference evidence="3" key="1">
    <citation type="journal article" date="2017" name="bioRxiv">
        <title>Conservation of a gene cluster reveals novel cercosporin biosynthetic mechanisms and extends production to the genus Colletotrichum.</title>
        <authorList>
            <person name="de Jonge R."/>
            <person name="Ebert M.K."/>
            <person name="Huitt-Roehl C.R."/>
            <person name="Pal P."/>
            <person name="Suttle J.C."/>
            <person name="Spanner R.E."/>
            <person name="Neubauer J.D."/>
            <person name="Jurick W.M.II."/>
            <person name="Stott K.A."/>
            <person name="Secor G.A."/>
            <person name="Thomma B.P.H.J."/>
            <person name="Van de Peer Y."/>
            <person name="Townsend C.A."/>
            <person name="Bolton M.D."/>
        </authorList>
    </citation>
    <scope>NUCLEOTIDE SEQUENCE [LARGE SCALE GENOMIC DNA]</scope>
    <source>
        <strain evidence="3">CBS538.71</strain>
    </source>
</reference>
<dbReference type="GO" id="GO:0006974">
    <property type="term" value="P:DNA damage response"/>
    <property type="evidence" value="ECO:0007669"/>
    <property type="project" value="UniProtKB-ARBA"/>
</dbReference>
<dbReference type="SUPFAM" id="SSF88723">
    <property type="entry name" value="PIN domain-like"/>
    <property type="match status" value="1"/>
</dbReference>
<dbReference type="Gene3D" id="3.40.50.1010">
    <property type="entry name" value="5'-nuclease"/>
    <property type="match status" value="1"/>
</dbReference>
<dbReference type="EMBL" id="PNEN01001798">
    <property type="protein sequence ID" value="PPJ49818.1"/>
    <property type="molecule type" value="Genomic_DNA"/>
</dbReference>
<gene>
    <name evidence="2" type="ORF">CBER1_03354</name>
</gene>
<dbReference type="InterPro" id="IPR006086">
    <property type="entry name" value="XPG-I_dom"/>
</dbReference>
<sequence length="184" mass="20897">MGITGLWDVLGKGEVHRMEDYAAAHWVQRIREGEPAASPIEKTILWRVLKFWRLNIQLLFVTDGMRKPAKGRWGGRGGGKLDDDCIKMLHQMFDRLKVPYHRAPGEAEAECARLQQLGVVDAVWSDDGDCLMFGCTTMIKAHRSSAGKKEWLERITVYKADTVLPRFDLDRDSLHSGMLGWLTS</sequence>
<proteinExistence type="predicted"/>
<comment type="caution">
    <text evidence="2">The sequence shown here is derived from an EMBL/GenBank/DDBJ whole genome shotgun (WGS) entry which is preliminary data.</text>
</comment>
<evidence type="ECO:0000259" key="1">
    <source>
        <dbReference type="SMART" id="SM00484"/>
    </source>
</evidence>
<dbReference type="InterPro" id="IPR029060">
    <property type="entry name" value="PIN-like_dom_sf"/>
</dbReference>
<dbReference type="STRING" id="357750.A0A2S6BQR1"/>
<dbReference type="SMART" id="SM00484">
    <property type="entry name" value="XPGI"/>
    <property type="match status" value="1"/>
</dbReference>
<evidence type="ECO:0000313" key="2">
    <source>
        <dbReference type="EMBL" id="PPJ49818.1"/>
    </source>
</evidence>
<dbReference type="AlphaFoldDB" id="A0A2S6BQR1"/>
<keyword evidence="3" id="KW-1185">Reference proteome</keyword>
<feature type="domain" description="XPG-I" evidence="1">
    <location>
        <begin position="94"/>
        <end position="169"/>
    </location>
</feature>
<organism evidence="2 3">
    <name type="scientific">Cercospora berteroae</name>
    <dbReference type="NCBI Taxonomy" id="357750"/>
    <lineage>
        <taxon>Eukaryota</taxon>
        <taxon>Fungi</taxon>
        <taxon>Dikarya</taxon>
        <taxon>Ascomycota</taxon>
        <taxon>Pezizomycotina</taxon>
        <taxon>Dothideomycetes</taxon>
        <taxon>Dothideomycetidae</taxon>
        <taxon>Mycosphaerellales</taxon>
        <taxon>Mycosphaerellaceae</taxon>
        <taxon>Cercospora</taxon>
    </lineage>
</organism>
<dbReference type="CDD" id="cd09870">
    <property type="entry name" value="PIN_YEN1"/>
    <property type="match status" value="1"/>
</dbReference>
<accession>A0A2S6BQR1</accession>
<protein>
    <recommendedName>
        <fullName evidence="1">XPG-I domain-containing protein</fullName>
    </recommendedName>
</protein>
<dbReference type="PANTHER" id="PTHR11081">
    <property type="entry name" value="FLAP ENDONUCLEASE FAMILY MEMBER"/>
    <property type="match status" value="1"/>
</dbReference>
<dbReference type="Pfam" id="PF00867">
    <property type="entry name" value="XPG_I"/>
    <property type="match status" value="1"/>
</dbReference>
<dbReference type="GO" id="GO:0017108">
    <property type="term" value="F:5'-flap endonuclease activity"/>
    <property type="evidence" value="ECO:0007669"/>
    <property type="project" value="TreeGrafter"/>
</dbReference>
<evidence type="ECO:0000313" key="3">
    <source>
        <dbReference type="Proteomes" id="UP000237631"/>
    </source>
</evidence>
<dbReference type="PANTHER" id="PTHR11081:SF62">
    <property type="entry name" value="XPG-I DOMAIN-CONTAINING PROTEIN"/>
    <property type="match status" value="1"/>
</dbReference>
<dbReference type="InterPro" id="IPR006084">
    <property type="entry name" value="XPG/Rad2"/>
</dbReference>
<dbReference type="OrthoDB" id="2959108at2759"/>
<name>A0A2S6BQR1_9PEZI</name>